<comment type="caution">
    <text evidence="3">Lacks conserved residue(s) required for the propagation of feature annotation.</text>
</comment>
<dbReference type="InterPro" id="IPR029001">
    <property type="entry name" value="ITPase-like_fam"/>
</dbReference>
<reference evidence="4 5" key="1">
    <citation type="submission" date="2023-06" db="EMBL/GenBank/DDBJ databases">
        <title>Draft genome sequence of Gleimia hominis type strain CCUG 57540T.</title>
        <authorList>
            <person name="Salva-Serra F."/>
            <person name="Cardew S."/>
            <person name="Jensie Markopoulos S."/>
            <person name="Ohlen M."/>
            <person name="Inganas E."/>
            <person name="Svensson-Stadler L."/>
            <person name="Moore E.R.B."/>
        </authorList>
    </citation>
    <scope>NUCLEOTIDE SEQUENCE [LARGE SCALE GENOMIC DNA]</scope>
    <source>
        <strain evidence="4 5">CCUG 57540</strain>
    </source>
</reference>
<sequence>MESDGPVAFVLASQSPGRAQVARSAGLDPIIRVSHVDEEAILKQFVNPHGAQQAAQKVCALAQAKARAVVAELTSIDFSQTKASRGLVVGCDSMLETDGALVGKPHTPELALERIRAQSGKSTCLHTGHAAYLVSIDHASGSVSTVEHVVAQAETVVHFGDISESEARAYVNTGEPLEVAGAFTIDGLGGPFIRGVEGDPHAVVGLSLPLLRSMAKQLGVAWPSLWAARLAAERR</sequence>
<keyword evidence="3" id="KW-0963">Cytoplasm</keyword>
<dbReference type="HAMAP" id="MF_00528">
    <property type="entry name" value="Maf"/>
    <property type="match status" value="1"/>
</dbReference>
<evidence type="ECO:0000256" key="3">
    <source>
        <dbReference type="HAMAP-Rule" id="MF_00528"/>
    </source>
</evidence>
<keyword evidence="3" id="KW-0546">Nucleotide metabolism</keyword>
<dbReference type="Pfam" id="PF02545">
    <property type="entry name" value="Maf"/>
    <property type="match status" value="1"/>
</dbReference>
<keyword evidence="5" id="KW-1185">Reference proteome</keyword>
<protein>
    <recommendedName>
        <fullName evidence="3">Nucleoside triphosphate pyrophosphatase</fullName>
        <ecNumber evidence="3">3.6.1.9</ecNumber>
    </recommendedName>
    <alternativeName>
        <fullName evidence="3">Nucleotide pyrophosphatase</fullName>
        <shortName evidence="3">Nucleotide PPase</shortName>
    </alternativeName>
</protein>
<comment type="similarity">
    <text evidence="3">Belongs to the Maf family.</text>
</comment>
<accession>A0ABU3IBS2</accession>
<evidence type="ECO:0000256" key="1">
    <source>
        <dbReference type="ARBA" id="ARBA00001968"/>
    </source>
</evidence>
<organism evidence="4 5">
    <name type="scientific">Gleimia hominis</name>
    <dbReference type="NCBI Taxonomy" id="595468"/>
    <lineage>
        <taxon>Bacteria</taxon>
        <taxon>Bacillati</taxon>
        <taxon>Actinomycetota</taxon>
        <taxon>Actinomycetes</taxon>
        <taxon>Actinomycetales</taxon>
        <taxon>Actinomycetaceae</taxon>
        <taxon>Gleimia</taxon>
    </lineage>
</organism>
<dbReference type="EC" id="3.6.1.9" evidence="3"/>
<gene>
    <name evidence="4" type="ORF">QS713_07095</name>
</gene>
<comment type="catalytic activity">
    <reaction evidence="3">
        <text>a ribonucleoside 5'-triphosphate + H2O = a ribonucleoside 5'-phosphate + diphosphate + H(+)</text>
        <dbReference type="Rhea" id="RHEA:23996"/>
        <dbReference type="ChEBI" id="CHEBI:15377"/>
        <dbReference type="ChEBI" id="CHEBI:15378"/>
        <dbReference type="ChEBI" id="CHEBI:33019"/>
        <dbReference type="ChEBI" id="CHEBI:58043"/>
        <dbReference type="ChEBI" id="CHEBI:61557"/>
        <dbReference type="EC" id="3.6.1.9"/>
    </reaction>
</comment>
<dbReference type="PIRSF" id="PIRSF006305">
    <property type="entry name" value="Maf"/>
    <property type="match status" value="1"/>
</dbReference>
<dbReference type="NCBIfam" id="TIGR00172">
    <property type="entry name" value="maf"/>
    <property type="match status" value="1"/>
</dbReference>
<dbReference type="PANTHER" id="PTHR43213:SF5">
    <property type="entry name" value="BIFUNCTIONAL DTTP_UTP PYROPHOSPHATASE_METHYLTRANSFERASE PROTEIN-RELATED"/>
    <property type="match status" value="1"/>
</dbReference>
<dbReference type="EMBL" id="JASXSX010000002">
    <property type="protein sequence ID" value="MDT3767824.1"/>
    <property type="molecule type" value="Genomic_DNA"/>
</dbReference>
<evidence type="ECO:0000313" key="5">
    <source>
        <dbReference type="Proteomes" id="UP001247542"/>
    </source>
</evidence>
<comment type="cofactor">
    <cofactor evidence="1 3">
        <name>a divalent metal cation</name>
        <dbReference type="ChEBI" id="CHEBI:60240"/>
    </cofactor>
</comment>
<feature type="active site" description="Proton acceptor" evidence="3">
    <location>
        <position position="92"/>
    </location>
</feature>
<name>A0ABU3IBS2_9ACTO</name>
<comment type="caution">
    <text evidence="4">The sequence shown here is derived from an EMBL/GenBank/DDBJ whole genome shotgun (WGS) entry which is preliminary data.</text>
</comment>
<dbReference type="Gene3D" id="3.90.950.10">
    <property type="match status" value="1"/>
</dbReference>
<keyword evidence="2 3" id="KW-0378">Hydrolase</keyword>
<comment type="subcellular location">
    <subcellularLocation>
        <location evidence="3">Cytoplasm</location>
    </subcellularLocation>
</comment>
<evidence type="ECO:0000256" key="2">
    <source>
        <dbReference type="ARBA" id="ARBA00022801"/>
    </source>
</evidence>
<dbReference type="Proteomes" id="UP001247542">
    <property type="component" value="Unassembled WGS sequence"/>
</dbReference>
<evidence type="ECO:0000313" key="4">
    <source>
        <dbReference type="EMBL" id="MDT3767824.1"/>
    </source>
</evidence>
<dbReference type="GO" id="GO:0016787">
    <property type="term" value="F:hydrolase activity"/>
    <property type="evidence" value="ECO:0007669"/>
    <property type="project" value="UniProtKB-KW"/>
</dbReference>
<dbReference type="CDD" id="cd00555">
    <property type="entry name" value="Maf"/>
    <property type="match status" value="1"/>
</dbReference>
<comment type="catalytic activity">
    <reaction evidence="3">
        <text>a 2'-deoxyribonucleoside 5'-triphosphate + H2O = a 2'-deoxyribonucleoside 5'-phosphate + diphosphate + H(+)</text>
        <dbReference type="Rhea" id="RHEA:44644"/>
        <dbReference type="ChEBI" id="CHEBI:15377"/>
        <dbReference type="ChEBI" id="CHEBI:15378"/>
        <dbReference type="ChEBI" id="CHEBI:33019"/>
        <dbReference type="ChEBI" id="CHEBI:61560"/>
        <dbReference type="ChEBI" id="CHEBI:65317"/>
        <dbReference type="EC" id="3.6.1.9"/>
    </reaction>
</comment>
<dbReference type="InterPro" id="IPR003697">
    <property type="entry name" value="Maf-like"/>
</dbReference>
<dbReference type="PANTHER" id="PTHR43213">
    <property type="entry name" value="BIFUNCTIONAL DTTP/UTP PYROPHOSPHATASE/METHYLTRANSFERASE PROTEIN-RELATED"/>
    <property type="match status" value="1"/>
</dbReference>
<comment type="function">
    <text evidence="3">Nucleoside triphosphate pyrophosphatase. May have a dual role in cell division arrest and in preventing the incorporation of modified nucleotides into cellular nucleic acids.</text>
</comment>
<proteinExistence type="inferred from homology"/>
<dbReference type="SUPFAM" id="SSF52972">
    <property type="entry name" value="ITPase-like"/>
    <property type="match status" value="1"/>
</dbReference>